<feature type="region of interest" description="Disordered" evidence="8">
    <location>
        <begin position="767"/>
        <end position="933"/>
    </location>
</feature>
<feature type="compositionally biased region" description="Basic and acidic residues" evidence="8">
    <location>
        <begin position="922"/>
        <end position="933"/>
    </location>
</feature>
<gene>
    <name evidence="10" type="ORF">CCMP2556_LOCUS41789</name>
</gene>
<feature type="region of interest" description="Disordered" evidence="8">
    <location>
        <begin position="699"/>
        <end position="746"/>
    </location>
</feature>
<feature type="region of interest" description="Disordered" evidence="8">
    <location>
        <begin position="380"/>
        <end position="511"/>
    </location>
</feature>
<keyword evidence="4" id="KW-0963">Cytoplasm</keyword>
<dbReference type="EMBL" id="CAXAMN010024373">
    <property type="protein sequence ID" value="CAK9086194.1"/>
    <property type="molecule type" value="Genomic_DNA"/>
</dbReference>
<comment type="similarity">
    <text evidence="3">Belongs to the INCENP family.</text>
</comment>
<feature type="domain" description="Inner centromere protein ARK-binding" evidence="9">
    <location>
        <begin position="941"/>
        <end position="975"/>
    </location>
</feature>
<dbReference type="Proteomes" id="UP001642484">
    <property type="component" value="Unassembled WGS sequence"/>
</dbReference>
<reference evidence="10 11" key="1">
    <citation type="submission" date="2024-02" db="EMBL/GenBank/DDBJ databases">
        <authorList>
            <person name="Chen Y."/>
            <person name="Shah S."/>
            <person name="Dougan E. K."/>
            <person name="Thang M."/>
            <person name="Chan C."/>
        </authorList>
    </citation>
    <scope>NUCLEOTIDE SEQUENCE [LARGE SCALE GENOMIC DNA]</scope>
</reference>
<dbReference type="InterPro" id="IPR005635">
    <property type="entry name" value="Inner_centromere_prot_ARK-bd"/>
</dbReference>
<feature type="compositionally biased region" description="Basic and acidic residues" evidence="8">
    <location>
        <begin position="838"/>
        <end position="856"/>
    </location>
</feature>
<evidence type="ECO:0000256" key="2">
    <source>
        <dbReference type="ARBA" id="ARBA00004186"/>
    </source>
</evidence>
<feature type="compositionally biased region" description="Basic and acidic residues" evidence="8">
    <location>
        <begin position="380"/>
        <end position="408"/>
    </location>
</feature>
<keyword evidence="11" id="KW-1185">Reference proteome</keyword>
<organism evidence="10 11">
    <name type="scientific">Durusdinium trenchii</name>
    <dbReference type="NCBI Taxonomy" id="1381693"/>
    <lineage>
        <taxon>Eukaryota</taxon>
        <taxon>Sar</taxon>
        <taxon>Alveolata</taxon>
        <taxon>Dinophyceae</taxon>
        <taxon>Suessiales</taxon>
        <taxon>Symbiodiniaceae</taxon>
        <taxon>Durusdinium</taxon>
    </lineage>
</organism>
<feature type="coiled-coil region" evidence="7">
    <location>
        <begin position="288"/>
        <end position="315"/>
    </location>
</feature>
<comment type="caution">
    <text evidence="10">The sequence shown here is derived from an EMBL/GenBank/DDBJ whole genome shotgun (WGS) entry which is preliminary data.</text>
</comment>
<evidence type="ECO:0000256" key="1">
    <source>
        <dbReference type="ARBA" id="ARBA00004123"/>
    </source>
</evidence>
<evidence type="ECO:0000256" key="7">
    <source>
        <dbReference type="SAM" id="Coils"/>
    </source>
</evidence>
<evidence type="ECO:0000313" key="11">
    <source>
        <dbReference type="Proteomes" id="UP001642484"/>
    </source>
</evidence>
<keyword evidence="5" id="KW-0206">Cytoskeleton</keyword>
<feature type="region of interest" description="Disordered" evidence="8">
    <location>
        <begin position="1032"/>
        <end position="1069"/>
    </location>
</feature>
<comment type="subcellular location">
    <subcellularLocation>
        <location evidence="2">Cytoplasm</location>
        <location evidence="2">Cytoskeleton</location>
        <location evidence="2">Spindle</location>
    </subcellularLocation>
    <subcellularLocation>
        <location evidence="1">Nucleus</location>
    </subcellularLocation>
</comment>
<feature type="compositionally biased region" description="Basic and acidic residues" evidence="8">
    <location>
        <begin position="626"/>
        <end position="643"/>
    </location>
</feature>
<evidence type="ECO:0000256" key="3">
    <source>
        <dbReference type="ARBA" id="ARBA00010042"/>
    </source>
</evidence>
<evidence type="ECO:0000313" key="10">
    <source>
        <dbReference type="EMBL" id="CAK9086194.1"/>
    </source>
</evidence>
<keyword evidence="7" id="KW-0175">Coiled coil</keyword>
<evidence type="ECO:0000256" key="6">
    <source>
        <dbReference type="ARBA" id="ARBA00023242"/>
    </source>
</evidence>
<evidence type="ECO:0000259" key="9">
    <source>
        <dbReference type="Pfam" id="PF03941"/>
    </source>
</evidence>
<accession>A0ABP0QDZ9</accession>
<proteinExistence type="inferred from homology"/>
<evidence type="ECO:0000256" key="5">
    <source>
        <dbReference type="ARBA" id="ARBA00023212"/>
    </source>
</evidence>
<evidence type="ECO:0000256" key="8">
    <source>
        <dbReference type="SAM" id="MobiDB-lite"/>
    </source>
</evidence>
<protein>
    <recommendedName>
        <fullName evidence="9">Inner centromere protein ARK-binding domain-containing protein</fullName>
    </recommendedName>
</protein>
<name>A0ABP0QDZ9_9DINO</name>
<feature type="region of interest" description="Disordered" evidence="8">
    <location>
        <begin position="529"/>
        <end position="668"/>
    </location>
</feature>
<keyword evidence="6" id="KW-0539">Nucleus</keyword>
<evidence type="ECO:0000256" key="4">
    <source>
        <dbReference type="ARBA" id="ARBA00022490"/>
    </source>
</evidence>
<feature type="compositionally biased region" description="Basic and acidic residues" evidence="8">
    <location>
        <begin position="817"/>
        <end position="831"/>
    </location>
</feature>
<dbReference type="Pfam" id="PF03941">
    <property type="entry name" value="INCENP_ARK-bind"/>
    <property type="match status" value="1"/>
</dbReference>
<feature type="compositionally biased region" description="Basic and acidic residues" evidence="8">
    <location>
        <begin position="1035"/>
        <end position="1049"/>
    </location>
</feature>
<sequence>MKWHFLTAAQCFVHAVVIYRRGLHEGQRDQFVDAPNGLTAELPADGWQEQAVLCGEEDANPGETVPLRSKRGRKGKEWQSCEVIDAEKEKSLRICALDWLAKKAIIHDKLLLGSVGFRARFWSIFHFPVFETESFFLSCQRSSSSRDTKQWRFSWRKRTARMEVEMTGDHNEKPMKKIKRVHAKKYGQNATASRALMQMERDGAPQDHRPASWQLKNFRRTDPKTTACLLADSLGSLRSFAQSPPENVVIDESSVLLTEDDATQEDFIENLFDSVSEPAYEALRQWEADQLNLALQRSLEENEEHKREVEASNRLIDGRLRRAAKRTLSVLGYGNCQFSAVIESAKLAMSVGQLRSEVVKGGSGQEQLPLLDSMTEADRAELEPAVQEEERTLELEPANHQEAERASEAEPAEQEAERALEAEPAEQEAERASEPESAEQEAERASQPEPAEQEAERASDAESAEPEAERASEAESVEQEVQQPASTDPETALQAEPAEQEDFARTQQTGSVSTFQIFVGGELLITADASEAERASESGPSEQEAGMASASVSEPADPEAKTADGTLEPQPDDQEAERASESVPANQEVEEAALTLPEAAIESLEVEAAPADQEERVVAAPDDALQAERSESEPGQEAERAGDFEPADQEVSEPGQSESSADMAALDMHLSASASGGFNLGPSALEAWQGNLRDRIDQCVENDLSSPEAQGRPQALTSFAAEDDDDLSDCFPPAVEESPAELQAEGAAAEKVTVALSPVPVFLGAEAARSQEGMPSEWTGSEGELSKASSSCADDPQRWEVEAVNAIEMPESNVVEDEGRAEAAEASKAEESTTALDARIDEGADERRDEADKASETSEPLENIEMDPTKLRGAWRGESVSPERRTNSEALWHILRTKPLRPPKSEDNYDMSSAGDPDMTEEERAQHELDLEDRRVTKQSPRWCENYLELVHQQKDWDPDTVFGEVPPCDLDSVFPDALYMELNLQRTYKKRRGSSANWKKDQLKPDEMANYKRKLGLKKAFVPETDASLLMEQGEMRRLNKTATDKPSKSRKSKNKRQGEVPAICQFE</sequence>